<dbReference type="InterPro" id="IPR031545">
    <property type="entry name" value="SRP72_TPR-like"/>
</dbReference>
<keyword evidence="8" id="KW-0687">Ribonucleoprotein</keyword>
<evidence type="ECO:0000259" key="11">
    <source>
        <dbReference type="Pfam" id="PF08492"/>
    </source>
</evidence>
<keyword evidence="5" id="KW-0963">Cytoplasm</keyword>
<keyword evidence="13" id="KW-1185">Reference proteome</keyword>
<dbReference type="SMART" id="SM00028">
    <property type="entry name" value="TPR"/>
    <property type="match status" value="2"/>
</dbReference>
<evidence type="ECO:0000256" key="10">
    <source>
        <dbReference type="SAM" id="MobiDB-lite"/>
    </source>
</evidence>
<comment type="caution">
    <text evidence="12">The sequence shown here is derived from an EMBL/GenBank/DDBJ whole genome shotgun (WGS) entry which is preliminary data.</text>
</comment>
<accession>A0ABD2KZY3</accession>
<evidence type="ECO:0000256" key="8">
    <source>
        <dbReference type="ARBA" id="ARBA00023274"/>
    </source>
</evidence>
<evidence type="ECO:0000313" key="13">
    <source>
        <dbReference type="Proteomes" id="UP001620626"/>
    </source>
</evidence>
<dbReference type="InterPro" id="IPR026270">
    <property type="entry name" value="SRP72"/>
</dbReference>
<dbReference type="Proteomes" id="UP001620626">
    <property type="component" value="Unassembled WGS sequence"/>
</dbReference>
<dbReference type="InterPro" id="IPR013699">
    <property type="entry name" value="Signal_recog_part_SRP72_RNA-bd"/>
</dbReference>
<evidence type="ECO:0000256" key="9">
    <source>
        <dbReference type="PROSITE-ProRule" id="PRU00339"/>
    </source>
</evidence>
<feature type="compositionally biased region" description="Low complexity" evidence="10">
    <location>
        <begin position="295"/>
        <end position="308"/>
    </location>
</feature>
<dbReference type="PROSITE" id="PS50005">
    <property type="entry name" value="TPR"/>
    <property type="match status" value="1"/>
</dbReference>
<evidence type="ECO:0000256" key="2">
    <source>
        <dbReference type="ARBA" id="ARBA00004496"/>
    </source>
</evidence>
<comment type="subcellular location">
    <subcellularLocation>
        <location evidence="2">Cytoplasm</location>
    </subcellularLocation>
    <subcellularLocation>
        <location evidence="1">Endoplasmic reticulum</location>
    </subcellularLocation>
</comment>
<dbReference type="GO" id="GO:0005786">
    <property type="term" value="C:signal recognition particle, endoplasmic reticulum targeting"/>
    <property type="evidence" value="ECO:0007669"/>
    <property type="project" value="UniProtKB-KW"/>
</dbReference>
<feature type="compositionally biased region" description="Basic residues" evidence="10">
    <location>
        <begin position="228"/>
        <end position="240"/>
    </location>
</feature>
<dbReference type="Pfam" id="PF17004">
    <property type="entry name" value="SRP_TPR_like"/>
    <property type="match status" value="1"/>
</dbReference>
<feature type="domain" description="Signal recognition particle SRP72 subunit RNA-binding" evidence="11">
    <location>
        <begin position="218"/>
        <end position="266"/>
    </location>
</feature>
<feature type="compositionally biased region" description="Low complexity" evidence="10">
    <location>
        <begin position="319"/>
        <end position="329"/>
    </location>
</feature>
<feature type="repeat" description="TPR" evidence="9">
    <location>
        <begin position="30"/>
        <end position="63"/>
    </location>
</feature>
<evidence type="ECO:0000256" key="5">
    <source>
        <dbReference type="ARBA" id="ARBA00022490"/>
    </source>
</evidence>
<name>A0ABD2KZY3_9BILA</name>
<sequence length="340" mass="38638">MSFEKAYAFYRKKNDTAALGVIRKLDGSVPRVMELKAQILYRMEQYQEALELFKKLIRTHSDEFDDIRRANLIAVKARLQSQGDAQELDLANLESFETMYNTSCHMIACQKFDDALRLLEKTAVECERSLNADGLGKEEIQQEMAPILAQKAFTLQKLDQKKEALKLYQNVLKTKALNWKLKSAIVENLEADYVKFGKKWRPMKRTHGDGEEAMEEDGAEGAADAVTKSRRKTRKRKRRLPANFDPQVPLDPERWLPRQERTAYRKKLHKKYKDRDIGRGTQGTSASAVANMDYSSSSAKPGPSGGTPSPHPSPKPEGPRQQRPAGQQAKKGKKKKGGKW</sequence>
<keyword evidence="9" id="KW-0802">TPR repeat</keyword>
<protein>
    <recommendedName>
        <fullName evidence="4">Signal recognition particle subunit SRP72</fullName>
    </recommendedName>
</protein>
<evidence type="ECO:0000256" key="1">
    <source>
        <dbReference type="ARBA" id="ARBA00004240"/>
    </source>
</evidence>
<dbReference type="InterPro" id="IPR019734">
    <property type="entry name" value="TPR_rpt"/>
</dbReference>
<evidence type="ECO:0000256" key="3">
    <source>
        <dbReference type="ARBA" id="ARBA00007676"/>
    </source>
</evidence>
<feature type="region of interest" description="Disordered" evidence="10">
    <location>
        <begin position="202"/>
        <end position="340"/>
    </location>
</feature>
<feature type="compositionally biased region" description="Basic and acidic residues" evidence="10">
    <location>
        <begin position="251"/>
        <end position="263"/>
    </location>
</feature>
<evidence type="ECO:0000256" key="7">
    <source>
        <dbReference type="ARBA" id="ARBA00023135"/>
    </source>
</evidence>
<dbReference type="Gene3D" id="1.25.40.10">
    <property type="entry name" value="Tetratricopeptide repeat domain"/>
    <property type="match status" value="1"/>
</dbReference>
<dbReference type="GO" id="GO:0005783">
    <property type="term" value="C:endoplasmic reticulum"/>
    <property type="evidence" value="ECO:0007669"/>
    <property type="project" value="UniProtKB-SubCell"/>
</dbReference>
<dbReference type="PANTHER" id="PTHR14094">
    <property type="entry name" value="SIGNAL RECOGNITION PARTICLE 72"/>
    <property type="match status" value="1"/>
</dbReference>
<dbReference type="Pfam" id="PF08492">
    <property type="entry name" value="SRP72"/>
    <property type="match status" value="1"/>
</dbReference>
<keyword evidence="6" id="KW-0256">Endoplasmic reticulum</keyword>
<organism evidence="12 13">
    <name type="scientific">Heterodera trifolii</name>
    <dbReference type="NCBI Taxonomy" id="157864"/>
    <lineage>
        <taxon>Eukaryota</taxon>
        <taxon>Metazoa</taxon>
        <taxon>Ecdysozoa</taxon>
        <taxon>Nematoda</taxon>
        <taxon>Chromadorea</taxon>
        <taxon>Rhabditida</taxon>
        <taxon>Tylenchina</taxon>
        <taxon>Tylenchomorpha</taxon>
        <taxon>Tylenchoidea</taxon>
        <taxon>Heteroderidae</taxon>
        <taxon>Heteroderinae</taxon>
        <taxon>Heterodera</taxon>
    </lineage>
</organism>
<evidence type="ECO:0000313" key="12">
    <source>
        <dbReference type="EMBL" id="KAL3108527.1"/>
    </source>
</evidence>
<keyword evidence="7" id="KW-0733">Signal recognition particle</keyword>
<feature type="compositionally biased region" description="Basic residues" evidence="10">
    <location>
        <begin position="330"/>
        <end position="340"/>
    </location>
</feature>
<reference evidence="12 13" key="1">
    <citation type="submission" date="2024-10" db="EMBL/GenBank/DDBJ databases">
        <authorList>
            <person name="Kim D."/>
        </authorList>
    </citation>
    <scope>NUCLEOTIDE SEQUENCE [LARGE SCALE GENOMIC DNA]</scope>
    <source>
        <strain evidence="12">BH-2024</strain>
    </source>
</reference>
<dbReference type="SUPFAM" id="SSF48452">
    <property type="entry name" value="TPR-like"/>
    <property type="match status" value="1"/>
</dbReference>
<evidence type="ECO:0000256" key="6">
    <source>
        <dbReference type="ARBA" id="ARBA00022824"/>
    </source>
</evidence>
<comment type="similarity">
    <text evidence="3">Belongs to the SRP72 family.</text>
</comment>
<dbReference type="AlphaFoldDB" id="A0ABD2KZY3"/>
<proteinExistence type="inferred from homology"/>
<gene>
    <name evidence="12" type="ORF">niasHT_015449</name>
</gene>
<dbReference type="InterPro" id="IPR011990">
    <property type="entry name" value="TPR-like_helical_dom_sf"/>
</dbReference>
<evidence type="ECO:0000256" key="4">
    <source>
        <dbReference type="ARBA" id="ARBA00018350"/>
    </source>
</evidence>
<dbReference type="PANTHER" id="PTHR14094:SF9">
    <property type="entry name" value="SIGNAL RECOGNITION PARTICLE SUBUNIT SRP72"/>
    <property type="match status" value="1"/>
</dbReference>
<dbReference type="EMBL" id="JBICBT010000590">
    <property type="protein sequence ID" value="KAL3108527.1"/>
    <property type="molecule type" value="Genomic_DNA"/>
</dbReference>